<dbReference type="Gene3D" id="3.30.70.330">
    <property type="match status" value="1"/>
</dbReference>
<dbReference type="EMBL" id="JBEAFC010000002">
    <property type="protein sequence ID" value="KAL1565907.1"/>
    <property type="molecule type" value="Genomic_DNA"/>
</dbReference>
<organism evidence="2 3">
    <name type="scientific">Salvia divinorum</name>
    <name type="common">Maria pastora</name>
    <name type="synonym">Diviner's sage</name>
    <dbReference type="NCBI Taxonomy" id="28513"/>
    <lineage>
        <taxon>Eukaryota</taxon>
        <taxon>Viridiplantae</taxon>
        <taxon>Streptophyta</taxon>
        <taxon>Embryophyta</taxon>
        <taxon>Tracheophyta</taxon>
        <taxon>Spermatophyta</taxon>
        <taxon>Magnoliopsida</taxon>
        <taxon>eudicotyledons</taxon>
        <taxon>Gunneridae</taxon>
        <taxon>Pentapetalae</taxon>
        <taxon>asterids</taxon>
        <taxon>lamiids</taxon>
        <taxon>Lamiales</taxon>
        <taxon>Lamiaceae</taxon>
        <taxon>Nepetoideae</taxon>
        <taxon>Mentheae</taxon>
        <taxon>Salviinae</taxon>
        <taxon>Salvia</taxon>
        <taxon>Salvia subgen. Calosphace</taxon>
    </lineage>
</organism>
<evidence type="ECO:0000313" key="3">
    <source>
        <dbReference type="Proteomes" id="UP001567538"/>
    </source>
</evidence>
<feature type="domain" description="RRM" evidence="1">
    <location>
        <begin position="4"/>
        <end position="35"/>
    </location>
</feature>
<sequence length="79" mass="9648">MWPVFCRNYDPQTQESDLDRLFSRYGKIVRIEMKPGRMPWKMSFYIGLSYARDIYMPDLSHTRMEMLHMFLIIMPCQPH</sequence>
<dbReference type="AlphaFoldDB" id="A0ABD1IC24"/>
<accession>A0ABD1IC24</accession>
<dbReference type="SUPFAM" id="SSF54928">
    <property type="entry name" value="RNA-binding domain, RBD"/>
    <property type="match status" value="1"/>
</dbReference>
<gene>
    <name evidence="2" type="ORF">AAHA92_01581</name>
</gene>
<dbReference type="InterPro" id="IPR000504">
    <property type="entry name" value="RRM_dom"/>
</dbReference>
<proteinExistence type="predicted"/>
<name>A0ABD1IC24_SALDI</name>
<dbReference type="InterPro" id="IPR012677">
    <property type="entry name" value="Nucleotide-bd_a/b_plait_sf"/>
</dbReference>
<evidence type="ECO:0000313" key="2">
    <source>
        <dbReference type="EMBL" id="KAL1565907.1"/>
    </source>
</evidence>
<evidence type="ECO:0000259" key="1">
    <source>
        <dbReference type="Pfam" id="PF00076"/>
    </source>
</evidence>
<keyword evidence="3" id="KW-1185">Reference proteome</keyword>
<dbReference type="Proteomes" id="UP001567538">
    <property type="component" value="Unassembled WGS sequence"/>
</dbReference>
<reference evidence="2 3" key="1">
    <citation type="submission" date="2024-06" db="EMBL/GenBank/DDBJ databases">
        <title>A chromosome level genome sequence of Diviner's sage (Salvia divinorum).</title>
        <authorList>
            <person name="Ford S.A."/>
            <person name="Ro D.-K."/>
            <person name="Ness R.W."/>
            <person name="Phillips M.A."/>
        </authorList>
    </citation>
    <scope>NUCLEOTIDE SEQUENCE [LARGE SCALE GENOMIC DNA]</scope>
    <source>
        <strain evidence="2">SAF-2024a</strain>
        <tissue evidence="2">Leaf</tissue>
    </source>
</reference>
<dbReference type="Pfam" id="PF00076">
    <property type="entry name" value="RRM_1"/>
    <property type="match status" value="1"/>
</dbReference>
<dbReference type="InterPro" id="IPR035979">
    <property type="entry name" value="RBD_domain_sf"/>
</dbReference>
<protein>
    <submittedName>
        <fullName evidence="2">Serine/arginine-rich splicing factor RS31-like</fullName>
    </submittedName>
</protein>
<comment type="caution">
    <text evidence="2">The sequence shown here is derived from an EMBL/GenBank/DDBJ whole genome shotgun (WGS) entry which is preliminary data.</text>
</comment>